<dbReference type="EMBL" id="JMOD01000137">
    <property type="protein sequence ID" value="KCY11016.1"/>
    <property type="molecule type" value="Genomic_DNA"/>
</dbReference>
<evidence type="ECO:0000313" key="2">
    <source>
        <dbReference type="Proteomes" id="UP000027327"/>
    </source>
</evidence>
<proteinExistence type="predicted"/>
<dbReference type="AlphaFoldDB" id="A0A062HWP3"/>
<name>A0A062HWP3_ACIBA</name>
<reference evidence="1 2" key="1">
    <citation type="submission" date="2014-04" db="EMBL/GenBank/DDBJ databases">
        <title>Comparative genomics and transcriptomics to identify genetic mechanisms underlying the emergence of carbapenem resistant Acinetobacter baumannii (CRAb).</title>
        <authorList>
            <person name="Harris A.D."/>
            <person name="Johnson K.J."/>
            <person name="George J."/>
            <person name="Nadendla S."/>
            <person name="Daugherty S.C."/>
            <person name="Parankush S."/>
            <person name="Sadzewicz L."/>
            <person name="Tallon L."/>
            <person name="Sengamalay N."/>
            <person name="Hazen T.H."/>
            <person name="Rasko D.A."/>
        </authorList>
    </citation>
    <scope>NUCLEOTIDE SEQUENCE [LARGE SCALE GENOMIC DNA]</scope>
    <source>
        <strain evidence="1 2">21072</strain>
    </source>
</reference>
<evidence type="ECO:0000313" key="1">
    <source>
        <dbReference type="EMBL" id="KCY11016.1"/>
    </source>
</evidence>
<comment type="caution">
    <text evidence="1">The sequence shown here is derived from an EMBL/GenBank/DDBJ whole genome shotgun (WGS) entry which is preliminary data.</text>
</comment>
<organism evidence="1 2">
    <name type="scientific">Acinetobacter baumannii 21072</name>
    <dbReference type="NCBI Taxonomy" id="1310697"/>
    <lineage>
        <taxon>Bacteria</taxon>
        <taxon>Pseudomonadati</taxon>
        <taxon>Pseudomonadota</taxon>
        <taxon>Gammaproteobacteria</taxon>
        <taxon>Moraxellales</taxon>
        <taxon>Moraxellaceae</taxon>
        <taxon>Acinetobacter</taxon>
        <taxon>Acinetobacter calcoaceticus/baumannii complex</taxon>
    </lineage>
</organism>
<dbReference type="Proteomes" id="UP000027327">
    <property type="component" value="Unassembled WGS sequence"/>
</dbReference>
<gene>
    <name evidence="1" type="primary">traN</name>
    <name evidence="1" type="ORF">J596_3959</name>
</gene>
<protein>
    <submittedName>
        <fullName evidence="1">TraN domain protein</fullName>
    </submittedName>
</protein>
<accession>A0A062HWP3</accession>
<sequence length="57" mass="6329">MVILKHGGNRFTGTISKGSQSGKQSISSTLVKQLTKSEIESLRQNKRDAYALMMKMN</sequence>